<dbReference type="EMBL" id="DVOH01000057">
    <property type="protein sequence ID" value="HIV00835.1"/>
    <property type="molecule type" value="Genomic_DNA"/>
</dbReference>
<organism evidence="1 2">
    <name type="scientific">Candidatus Stercoripulliclostridium merdipullorum</name>
    <dbReference type="NCBI Taxonomy" id="2840952"/>
    <lineage>
        <taxon>Bacteria</taxon>
        <taxon>Bacillati</taxon>
        <taxon>Bacillota</taxon>
        <taxon>Clostridia</taxon>
        <taxon>Eubacteriales</taxon>
        <taxon>Candidatus Stercoripulliclostridium</taxon>
    </lineage>
</organism>
<reference evidence="1" key="1">
    <citation type="submission" date="2020-10" db="EMBL/GenBank/DDBJ databases">
        <authorList>
            <person name="Gilroy R."/>
        </authorList>
    </citation>
    <scope>NUCLEOTIDE SEQUENCE</scope>
    <source>
        <strain evidence="1">23406</strain>
    </source>
</reference>
<evidence type="ECO:0000313" key="2">
    <source>
        <dbReference type="Proteomes" id="UP000886891"/>
    </source>
</evidence>
<protein>
    <submittedName>
        <fullName evidence="1">Uncharacterized protein</fullName>
    </submittedName>
</protein>
<name>A0A9D1SXZ0_9FIRM</name>
<dbReference type="AlphaFoldDB" id="A0A9D1SXZ0"/>
<comment type="caution">
    <text evidence="1">The sequence shown here is derived from an EMBL/GenBank/DDBJ whole genome shotgun (WGS) entry which is preliminary data.</text>
</comment>
<accession>A0A9D1SXZ0</accession>
<reference evidence="1" key="2">
    <citation type="journal article" date="2021" name="PeerJ">
        <title>Extensive microbial diversity within the chicken gut microbiome revealed by metagenomics and culture.</title>
        <authorList>
            <person name="Gilroy R."/>
            <person name="Ravi A."/>
            <person name="Getino M."/>
            <person name="Pursley I."/>
            <person name="Horton D.L."/>
            <person name="Alikhan N.F."/>
            <person name="Baker D."/>
            <person name="Gharbi K."/>
            <person name="Hall N."/>
            <person name="Watson M."/>
            <person name="Adriaenssens E.M."/>
            <person name="Foster-Nyarko E."/>
            <person name="Jarju S."/>
            <person name="Secka A."/>
            <person name="Antonio M."/>
            <person name="Oren A."/>
            <person name="Chaudhuri R.R."/>
            <person name="La Ragione R."/>
            <person name="Hildebrand F."/>
            <person name="Pallen M.J."/>
        </authorList>
    </citation>
    <scope>NUCLEOTIDE SEQUENCE</scope>
    <source>
        <strain evidence="1">23406</strain>
    </source>
</reference>
<dbReference type="Proteomes" id="UP000886891">
    <property type="component" value="Unassembled WGS sequence"/>
</dbReference>
<evidence type="ECO:0000313" key="1">
    <source>
        <dbReference type="EMBL" id="HIV00835.1"/>
    </source>
</evidence>
<proteinExistence type="predicted"/>
<sequence length="55" mass="6040">MDQKNCKNCSNAIGNMQNCAMYRCTNCGTMHQSVNGEKPKACVKCDGTEFRSCGK</sequence>
<gene>
    <name evidence="1" type="ORF">IAB14_06965</name>
</gene>